<dbReference type="InterPro" id="IPR011335">
    <property type="entry name" value="Restrct_endonuc-II-like"/>
</dbReference>
<dbReference type="AlphaFoldDB" id="A0A4Q0Y8R5"/>
<evidence type="ECO:0000259" key="1">
    <source>
        <dbReference type="Pfam" id="PF14511"/>
    </source>
</evidence>
<gene>
    <name evidence="2" type="ORF">CRV08_13860</name>
</gene>
<proteinExistence type="predicted"/>
<dbReference type="InterPro" id="IPR012297">
    <property type="entry name" value="EcoO109IR_cat_dom_sf"/>
</dbReference>
<dbReference type="InterPro" id="IPR032793">
    <property type="entry name" value="RE_EcoO109IR"/>
</dbReference>
<dbReference type="Proteomes" id="UP000290172">
    <property type="component" value="Unassembled WGS sequence"/>
</dbReference>
<dbReference type="Pfam" id="PF14511">
    <property type="entry name" value="RE_EcoO109I"/>
    <property type="match status" value="1"/>
</dbReference>
<dbReference type="GO" id="GO:0004519">
    <property type="term" value="F:endonuclease activity"/>
    <property type="evidence" value="ECO:0007669"/>
    <property type="project" value="UniProtKB-KW"/>
</dbReference>
<sequence>MTLKEKNEILEKAKLWFKKSIAENHIKNTKKLSNIKEFNINPFLLTYLSNFLEGNHSAKSIAKALIYPRALGTSINTSFGTQIQKFTSEVLASYASTTSGIDIEFIDQIDNEKKYCQLKSGPNTINKDDVETIAQHFTNVINLGRTNGLKLGFHNLIVGVIYGEYGELSSHYKRINLQYHYEIIIGEDFWYRLTGDKDFYSDLIKAVGEVAIDANFKQELEEVIIKLSKNKYIQELTKELNS</sequence>
<protein>
    <submittedName>
        <fullName evidence="2">Restriction endonuclease</fullName>
    </submittedName>
</protein>
<keyword evidence="2" id="KW-0378">Hydrolase</keyword>
<keyword evidence="2" id="KW-0255">Endonuclease</keyword>
<reference evidence="2 3" key="1">
    <citation type="submission" date="2017-10" db="EMBL/GenBank/DDBJ databases">
        <title>Genomics of the genus Arcobacter.</title>
        <authorList>
            <person name="Perez-Cataluna A."/>
            <person name="Figueras M.J."/>
        </authorList>
    </citation>
    <scope>NUCLEOTIDE SEQUENCE [LARGE SCALE GENOMIC DNA]</scope>
    <source>
        <strain evidence="2 3">CECT 8993</strain>
    </source>
</reference>
<evidence type="ECO:0000313" key="2">
    <source>
        <dbReference type="EMBL" id="RXJ65914.1"/>
    </source>
</evidence>
<accession>A0A4Q0Y8R5</accession>
<comment type="caution">
    <text evidence="2">The sequence shown here is derived from an EMBL/GenBank/DDBJ whole genome shotgun (WGS) entry which is preliminary data.</text>
</comment>
<dbReference type="CDD" id="cd22346">
    <property type="entry name" value="PDDEXK_nuclease"/>
    <property type="match status" value="1"/>
</dbReference>
<dbReference type="Gene3D" id="3.40.1560.10">
    <property type="entry name" value="type ii restriction endonuclease, domain 2"/>
    <property type="match status" value="1"/>
</dbReference>
<keyword evidence="2" id="KW-0540">Nuclease</keyword>
<dbReference type="RefSeq" id="WP_128983152.1">
    <property type="nucleotide sequence ID" value="NZ_PDKJ01000018.1"/>
</dbReference>
<dbReference type="EMBL" id="PDKJ01000018">
    <property type="protein sequence ID" value="RXJ65914.1"/>
    <property type="molecule type" value="Genomic_DNA"/>
</dbReference>
<name>A0A4Q0Y8R5_9BACT</name>
<evidence type="ECO:0000313" key="3">
    <source>
        <dbReference type="Proteomes" id="UP000290172"/>
    </source>
</evidence>
<organism evidence="2 3">
    <name type="scientific">Halarcobacter ebronensis</name>
    <dbReference type="NCBI Taxonomy" id="1462615"/>
    <lineage>
        <taxon>Bacteria</taxon>
        <taxon>Pseudomonadati</taxon>
        <taxon>Campylobacterota</taxon>
        <taxon>Epsilonproteobacteria</taxon>
        <taxon>Campylobacterales</taxon>
        <taxon>Arcobacteraceae</taxon>
        <taxon>Halarcobacter</taxon>
    </lineage>
</organism>
<feature type="domain" description="Type II restriction endonuclease EcoO109IR" evidence="1">
    <location>
        <begin position="18"/>
        <end position="213"/>
    </location>
</feature>
<dbReference type="SUPFAM" id="SSF52980">
    <property type="entry name" value="Restriction endonuclease-like"/>
    <property type="match status" value="1"/>
</dbReference>